<organism evidence="1 2">
    <name type="scientific">Morella rubra</name>
    <name type="common">Chinese bayberry</name>
    <dbReference type="NCBI Taxonomy" id="262757"/>
    <lineage>
        <taxon>Eukaryota</taxon>
        <taxon>Viridiplantae</taxon>
        <taxon>Streptophyta</taxon>
        <taxon>Embryophyta</taxon>
        <taxon>Tracheophyta</taxon>
        <taxon>Spermatophyta</taxon>
        <taxon>Magnoliopsida</taxon>
        <taxon>eudicotyledons</taxon>
        <taxon>Gunneridae</taxon>
        <taxon>Pentapetalae</taxon>
        <taxon>rosids</taxon>
        <taxon>fabids</taxon>
        <taxon>Fagales</taxon>
        <taxon>Myricaceae</taxon>
        <taxon>Morella</taxon>
    </lineage>
</organism>
<keyword evidence="2" id="KW-1185">Reference proteome</keyword>
<sequence length="109" mass="11904">MAGITGSSFPCKPLIDRNAKTGSYLLESKLVGVGALSKSEAVQMAEDVVLSVFFVHFLGGSYLKSDFIIDLLGCMPWDIIYKLVFIVFTGEAWGYLGSRRCGPQPNSEF</sequence>
<dbReference type="AlphaFoldDB" id="A0A6A1W2S8"/>
<name>A0A6A1W2S8_9ROSI</name>
<evidence type="ECO:0000313" key="1">
    <source>
        <dbReference type="EMBL" id="KAB1219193.1"/>
    </source>
</evidence>
<evidence type="ECO:0000313" key="2">
    <source>
        <dbReference type="Proteomes" id="UP000516437"/>
    </source>
</evidence>
<dbReference type="OrthoDB" id="10265862at2759"/>
<accession>A0A6A1W2S8</accession>
<dbReference type="EMBL" id="RXIC02000021">
    <property type="protein sequence ID" value="KAB1219193.1"/>
    <property type="molecule type" value="Genomic_DNA"/>
</dbReference>
<protein>
    <submittedName>
        <fullName evidence="1">Uncharacterized protein</fullName>
    </submittedName>
</protein>
<proteinExistence type="predicted"/>
<gene>
    <name evidence="1" type="ORF">CJ030_MR3G008340</name>
</gene>
<comment type="caution">
    <text evidence="1">The sequence shown here is derived from an EMBL/GenBank/DDBJ whole genome shotgun (WGS) entry which is preliminary data.</text>
</comment>
<dbReference type="Proteomes" id="UP000516437">
    <property type="component" value="Chromosome 3"/>
</dbReference>
<reference evidence="1 2" key="1">
    <citation type="journal article" date="2019" name="Plant Biotechnol. J.">
        <title>The red bayberry genome and genetic basis of sex determination.</title>
        <authorList>
            <person name="Jia H.M."/>
            <person name="Jia H.J."/>
            <person name="Cai Q.L."/>
            <person name="Wang Y."/>
            <person name="Zhao H.B."/>
            <person name="Yang W.F."/>
            <person name="Wang G.Y."/>
            <person name="Li Y.H."/>
            <person name="Zhan D.L."/>
            <person name="Shen Y.T."/>
            <person name="Niu Q.F."/>
            <person name="Chang L."/>
            <person name="Qiu J."/>
            <person name="Zhao L."/>
            <person name="Xie H.B."/>
            <person name="Fu W.Y."/>
            <person name="Jin J."/>
            <person name="Li X.W."/>
            <person name="Jiao Y."/>
            <person name="Zhou C.C."/>
            <person name="Tu T."/>
            <person name="Chai C.Y."/>
            <person name="Gao J.L."/>
            <person name="Fan L.J."/>
            <person name="van de Weg E."/>
            <person name="Wang J.Y."/>
            <person name="Gao Z.S."/>
        </authorList>
    </citation>
    <scope>NUCLEOTIDE SEQUENCE [LARGE SCALE GENOMIC DNA]</scope>
    <source>
        <tissue evidence="1">Leaves</tissue>
    </source>
</reference>